<dbReference type="EMBL" id="VSRR010062721">
    <property type="protein sequence ID" value="MPC83511.1"/>
    <property type="molecule type" value="Genomic_DNA"/>
</dbReference>
<comment type="caution">
    <text evidence="1">The sequence shown here is derived from an EMBL/GenBank/DDBJ whole genome shotgun (WGS) entry which is preliminary data.</text>
</comment>
<gene>
    <name evidence="1" type="ORF">E2C01_078223</name>
</gene>
<dbReference type="AlphaFoldDB" id="A0A5B7IDF4"/>
<keyword evidence="2" id="KW-1185">Reference proteome</keyword>
<proteinExistence type="predicted"/>
<dbReference type="Proteomes" id="UP000324222">
    <property type="component" value="Unassembled WGS sequence"/>
</dbReference>
<protein>
    <submittedName>
        <fullName evidence="1">Uncharacterized protein</fullName>
    </submittedName>
</protein>
<organism evidence="1 2">
    <name type="scientific">Portunus trituberculatus</name>
    <name type="common">Swimming crab</name>
    <name type="synonym">Neptunus trituberculatus</name>
    <dbReference type="NCBI Taxonomy" id="210409"/>
    <lineage>
        <taxon>Eukaryota</taxon>
        <taxon>Metazoa</taxon>
        <taxon>Ecdysozoa</taxon>
        <taxon>Arthropoda</taxon>
        <taxon>Crustacea</taxon>
        <taxon>Multicrustacea</taxon>
        <taxon>Malacostraca</taxon>
        <taxon>Eumalacostraca</taxon>
        <taxon>Eucarida</taxon>
        <taxon>Decapoda</taxon>
        <taxon>Pleocyemata</taxon>
        <taxon>Brachyura</taxon>
        <taxon>Eubrachyura</taxon>
        <taxon>Portunoidea</taxon>
        <taxon>Portunidae</taxon>
        <taxon>Portuninae</taxon>
        <taxon>Portunus</taxon>
    </lineage>
</organism>
<name>A0A5B7IDF4_PORTR</name>
<evidence type="ECO:0000313" key="2">
    <source>
        <dbReference type="Proteomes" id="UP000324222"/>
    </source>
</evidence>
<reference evidence="1 2" key="1">
    <citation type="submission" date="2019-05" db="EMBL/GenBank/DDBJ databases">
        <title>Another draft genome of Portunus trituberculatus and its Hox gene families provides insights of decapod evolution.</title>
        <authorList>
            <person name="Jeong J.-H."/>
            <person name="Song I."/>
            <person name="Kim S."/>
            <person name="Choi T."/>
            <person name="Kim D."/>
            <person name="Ryu S."/>
            <person name="Kim W."/>
        </authorList>
    </citation>
    <scope>NUCLEOTIDE SEQUENCE [LARGE SCALE GENOMIC DNA]</scope>
    <source>
        <tissue evidence="1">Muscle</tissue>
    </source>
</reference>
<accession>A0A5B7IDF4</accession>
<evidence type="ECO:0000313" key="1">
    <source>
        <dbReference type="EMBL" id="MPC83511.1"/>
    </source>
</evidence>
<sequence>MVPLAKSHLRSFTLTRSLPPSSGVARRNVTHVVPQRCVVLRVLQGRERVMMQWIYLPDDCFLGTGTCLVTLNQYSLPALCCLRLVKSGGLMHFFSGSFATRSQRSPAISCPPRPFPPITGTRFPPPPFTSRNSILNLPQEGVGKSCNPRGVLEGVKCAQPVIFHVLLFTALVSPQFLSVPSLSNRYRHHRHLW</sequence>